<organism evidence="1 2">
    <name type="scientific">Brachionus plicatilis</name>
    <name type="common">Marine rotifer</name>
    <name type="synonym">Brachionus muelleri</name>
    <dbReference type="NCBI Taxonomy" id="10195"/>
    <lineage>
        <taxon>Eukaryota</taxon>
        <taxon>Metazoa</taxon>
        <taxon>Spiralia</taxon>
        <taxon>Gnathifera</taxon>
        <taxon>Rotifera</taxon>
        <taxon>Eurotatoria</taxon>
        <taxon>Monogononta</taxon>
        <taxon>Pseudotrocha</taxon>
        <taxon>Ploima</taxon>
        <taxon>Brachionidae</taxon>
        <taxon>Brachionus</taxon>
    </lineage>
</organism>
<sequence>MNLSWKTLGRFEPIMKHFLDVSNLILLNPTNYFLDLKIIYRINSNVQFKHHFLKKGIMTTLHFNQLIVIKAHNVP</sequence>
<keyword evidence="2" id="KW-1185">Reference proteome</keyword>
<gene>
    <name evidence="1" type="ORF">BpHYR1_004607</name>
</gene>
<dbReference type="AlphaFoldDB" id="A0A3M7PB04"/>
<dbReference type="Proteomes" id="UP000276133">
    <property type="component" value="Unassembled WGS sequence"/>
</dbReference>
<dbReference type="EMBL" id="REGN01012291">
    <property type="protein sequence ID" value="RMZ96281.1"/>
    <property type="molecule type" value="Genomic_DNA"/>
</dbReference>
<accession>A0A3M7PB04</accession>
<comment type="caution">
    <text evidence="1">The sequence shown here is derived from an EMBL/GenBank/DDBJ whole genome shotgun (WGS) entry which is preliminary data.</text>
</comment>
<reference evidence="1 2" key="1">
    <citation type="journal article" date="2018" name="Sci. Rep.">
        <title>Genomic signatures of local adaptation to the degree of environmental predictability in rotifers.</title>
        <authorList>
            <person name="Franch-Gras L."/>
            <person name="Hahn C."/>
            <person name="Garcia-Roger E.M."/>
            <person name="Carmona M.J."/>
            <person name="Serra M."/>
            <person name="Gomez A."/>
        </authorList>
    </citation>
    <scope>NUCLEOTIDE SEQUENCE [LARGE SCALE GENOMIC DNA]</scope>
    <source>
        <strain evidence="1">HYR1</strain>
    </source>
</reference>
<evidence type="ECO:0000313" key="2">
    <source>
        <dbReference type="Proteomes" id="UP000276133"/>
    </source>
</evidence>
<name>A0A3M7PB04_BRAPC</name>
<proteinExistence type="predicted"/>
<protein>
    <submittedName>
        <fullName evidence="1">Uncharacterized protein</fullName>
    </submittedName>
</protein>
<evidence type="ECO:0000313" key="1">
    <source>
        <dbReference type="EMBL" id="RMZ96281.1"/>
    </source>
</evidence>